<dbReference type="AlphaFoldDB" id="D3AVX9"/>
<dbReference type="STRING" id="670386.D3AVX9"/>
<organism evidence="5 6">
    <name type="scientific">Heterostelium pallidum (strain ATCC 26659 / Pp 5 / PN500)</name>
    <name type="common">Cellular slime mold</name>
    <name type="synonym">Polysphondylium pallidum</name>
    <dbReference type="NCBI Taxonomy" id="670386"/>
    <lineage>
        <taxon>Eukaryota</taxon>
        <taxon>Amoebozoa</taxon>
        <taxon>Evosea</taxon>
        <taxon>Eumycetozoa</taxon>
        <taxon>Dictyostelia</taxon>
        <taxon>Acytosteliales</taxon>
        <taxon>Acytosteliaceae</taxon>
        <taxon>Heterostelium</taxon>
    </lineage>
</organism>
<dbReference type="InterPro" id="IPR016195">
    <property type="entry name" value="Pol/histidinol_Pase-like"/>
</dbReference>
<keyword evidence="3" id="KW-0819">tRNA processing</keyword>
<dbReference type="PANTHER" id="PTHR13031:SF0">
    <property type="entry name" value="RIBONUCLEASE P PROTEIN SUBUNIT P30"/>
    <property type="match status" value="1"/>
</dbReference>
<comment type="caution">
    <text evidence="5">The sequence shown here is derived from an EMBL/GenBank/DDBJ whole genome shotgun (WGS) entry which is preliminary data.</text>
</comment>
<dbReference type="RefSeq" id="XP_020438557.1">
    <property type="nucleotide sequence ID" value="XM_020571283.1"/>
</dbReference>
<dbReference type="GO" id="GO:0003723">
    <property type="term" value="F:RNA binding"/>
    <property type="evidence" value="ECO:0007669"/>
    <property type="project" value="TreeGrafter"/>
</dbReference>
<comment type="similarity">
    <text evidence="2">Belongs to the eukaryotic/archaeal RNase P protein component 3 family.</text>
</comment>
<dbReference type="Gene3D" id="3.20.20.140">
    <property type="entry name" value="Metal-dependent hydrolases"/>
    <property type="match status" value="1"/>
</dbReference>
<dbReference type="InterPro" id="IPR002738">
    <property type="entry name" value="RNase_P_p30"/>
</dbReference>
<dbReference type="Proteomes" id="UP000001396">
    <property type="component" value="Unassembled WGS sequence"/>
</dbReference>
<keyword evidence="6" id="KW-1185">Reference proteome</keyword>
<proteinExistence type="inferred from homology"/>
<dbReference type="GO" id="GO:0005655">
    <property type="term" value="C:nucleolar ribonuclease P complex"/>
    <property type="evidence" value="ECO:0007669"/>
    <property type="project" value="TreeGrafter"/>
</dbReference>
<accession>D3AVX9</accession>
<evidence type="ECO:0000256" key="2">
    <source>
        <dbReference type="ARBA" id="ARBA00007331"/>
    </source>
</evidence>
<dbReference type="FunCoup" id="D3AVX9">
    <property type="interactions" value="243"/>
</dbReference>
<evidence type="ECO:0000313" key="6">
    <source>
        <dbReference type="Proteomes" id="UP000001396"/>
    </source>
</evidence>
<sequence length="366" mass="41414">MTYYDLSVPYTDYSRDVVLYLNKLGYDAVALVHTVEGKLTPKDVCKIKKVDVGNRGTTSGWMRIGTCSREIKQYSRLQVNCRTMNDFKLVNQNNPVVKSYDLVGIVAHDQSIFNSACTSNDIDIITFNQFCRYHIKPERVRQAIANGIFIELTYQPLFSKEEDRDVFFTNANNLIRSSYGKNIIISSNSSELNKCRSPYDISNLGHLFGMTFDQAKAAVSTHPHSAVLHGASRKSQLGLMALSANNINTPSTIKSLQEEAEHWEQQQQASGNTTPHPKHTNQYNNSTDSTTTTSTTSSTSSAKMDNDNIHHMISQSYIRTKDTFIFEYITPLYYLSLDVISFTFHHKSNPIPNQLNSDYHINCDDI</sequence>
<gene>
    <name evidence="5" type="primary">drpp30</name>
    <name evidence="5" type="ORF">PPL_00245</name>
</gene>
<dbReference type="GeneID" id="31355779"/>
<evidence type="ECO:0000313" key="5">
    <source>
        <dbReference type="EMBL" id="EFA86452.1"/>
    </source>
</evidence>
<dbReference type="EMBL" id="ADBJ01000002">
    <property type="protein sequence ID" value="EFA86452.1"/>
    <property type="molecule type" value="Genomic_DNA"/>
</dbReference>
<evidence type="ECO:0000256" key="1">
    <source>
        <dbReference type="ARBA" id="ARBA00004123"/>
    </source>
</evidence>
<protein>
    <submittedName>
        <fullName evidence="5">RNase P protein subunit</fullName>
    </submittedName>
</protein>
<feature type="region of interest" description="Disordered" evidence="4">
    <location>
        <begin position="258"/>
        <end position="304"/>
    </location>
</feature>
<dbReference type="InParanoid" id="D3AVX9"/>
<comment type="subcellular location">
    <subcellularLocation>
        <location evidence="1">Nucleus</location>
    </subcellularLocation>
</comment>
<dbReference type="GO" id="GO:0008033">
    <property type="term" value="P:tRNA processing"/>
    <property type="evidence" value="ECO:0007669"/>
    <property type="project" value="UniProtKB-KW"/>
</dbReference>
<feature type="compositionally biased region" description="Low complexity" evidence="4">
    <location>
        <begin position="286"/>
        <end position="301"/>
    </location>
</feature>
<feature type="compositionally biased region" description="Polar residues" evidence="4">
    <location>
        <begin position="270"/>
        <end position="285"/>
    </location>
</feature>
<evidence type="ECO:0000256" key="3">
    <source>
        <dbReference type="ARBA" id="ARBA00022694"/>
    </source>
</evidence>
<evidence type="ECO:0000256" key="4">
    <source>
        <dbReference type="SAM" id="MobiDB-lite"/>
    </source>
</evidence>
<dbReference type="SUPFAM" id="SSF89550">
    <property type="entry name" value="PHP domain-like"/>
    <property type="match status" value="1"/>
</dbReference>
<dbReference type="PANTHER" id="PTHR13031">
    <property type="entry name" value="RIBONUCLEASE P SUBUNIT P30"/>
    <property type="match status" value="1"/>
</dbReference>
<name>D3AVX9_HETP5</name>
<dbReference type="Pfam" id="PF01876">
    <property type="entry name" value="RNase_P_p30"/>
    <property type="match status" value="1"/>
</dbReference>
<reference evidence="5 6" key="1">
    <citation type="journal article" date="2011" name="Genome Res.">
        <title>Phylogeny-wide analysis of social amoeba genomes highlights ancient origins for complex intercellular communication.</title>
        <authorList>
            <person name="Heidel A.J."/>
            <person name="Lawal H.M."/>
            <person name="Felder M."/>
            <person name="Schilde C."/>
            <person name="Helps N.R."/>
            <person name="Tunggal B."/>
            <person name="Rivero F."/>
            <person name="John U."/>
            <person name="Schleicher M."/>
            <person name="Eichinger L."/>
            <person name="Platzer M."/>
            <person name="Noegel A.A."/>
            <person name="Schaap P."/>
            <person name="Gloeckner G."/>
        </authorList>
    </citation>
    <scope>NUCLEOTIDE SEQUENCE [LARGE SCALE GENOMIC DNA]</scope>
    <source>
        <strain evidence="6">ATCC 26659 / Pp 5 / PN500</strain>
    </source>
</reference>